<keyword evidence="2" id="KW-1185">Reference proteome</keyword>
<reference evidence="1 2" key="1">
    <citation type="journal article" date="2018" name="Mar. Genomics">
        <title>Complete genome sequence of Marinifilaceae bacterium strain SPP2, isolated from the Antarctic marine sediment.</title>
        <authorList>
            <person name="Watanabe M."/>
            <person name="Kojima H."/>
            <person name="Fukui M."/>
        </authorList>
    </citation>
    <scope>NUCLEOTIDE SEQUENCE [LARGE SCALE GENOMIC DNA]</scope>
    <source>
        <strain evidence="1 2">SPP2</strain>
    </source>
</reference>
<accession>A0A1Y1CKP3</accession>
<dbReference type="OrthoDB" id="190848at2"/>
<evidence type="ECO:0008006" key="3">
    <source>
        <dbReference type="Google" id="ProtNLM"/>
    </source>
</evidence>
<name>A0A1Y1CKP3_9BACT</name>
<dbReference type="AlphaFoldDB" id="A0A1Y1CKP3"/>
<proteinExistence type="predicted"/>
<evidence type="ECO:0000313" key="2">
    <source>
        <dbReference type="Proteomes" id="UP000218267"/>
    </source>
</evidence>
<gene>
    <name evidence="1" type="ORF">ALGA_2666</name>
</gene>
<evidence type="ECO:0000313" key="1">
    <source>
        <dbReference type="EMBL" id="BAX80979.1"/>
    </source>
</evidence>
<dbReference type="Proteomes" id="UP000218267">
    <property type="component" value="Chromosome"/>
</dbReference>
<reference evidence="2" key="2">
    <citation type="journal article" date="2020" name="Antonie Van Leeuwenhoek">
        <title>Labilibaculum antarcticum sp. nov., a novel facultative anaerobic, psychrotorelant bacterium isolated from marine sediment of Antarctica.</title>
        <authorList>
            <person name="Watanabe M."/>
            <person name="Kojima H."/>
            <person name="Fukui M."/>
        </authorList>
    </citation>
    <scope>NUCLEOTIDE SEQUENCE [LARGE SCALE GENOMIC DNA]</scope>
    <source>
        <strain evidence="2">SPP2</strain>
    </source>
</reference>
<dbReference type="KEGG" id="mbas:ALGA_2666"/>
<dbReference type="RefSeq" id="WP_096429870.1">
    <property type="nucleotide sequence ID" value="NZ_AP018042.1"/>
</dbReference>
<organism evidence="1 2">
    <name type="scientific">Labilibaculum antarcticum</name>
    <dbReference type="NCBI Taxonomy" id="1717717"/>
    <lineage>
        <taxon>Bacteria</taxon>
        <taxon>Pseudomonadati</taxon>
        <taxon>Bacteroidota</taxon>
        <taxon>Bacteroidia</taxon>
        <taxon>Marinilabiliales</taxon>
        <taxon>Marinifilaceae</taxon>
        <taxon>Labilibaculum</taxon>
    </lineage>
</organism>
<dbReference type="EMBL" id="AP018042">
    <property type="protein sequence ID" value="BAX80979.1"/>
    <property type="molecule type" value="Genomic_DNA"/>
</dbReference>
<sequence>MEVNKFECTYRTGRQNGSIVFEVIPDEERPVPESLFKLYELNKFSVDALCKSYFYAAHPCQLNDYFDCHEKLLEFDDQLIINFLGNGGFHENIQDLIKNDPKRAQKITRETFREVFFKKIGVVSLTENPFNLLMWSYYTNHKGFQVQYDHGKFSFNNHGPFAINYRENLEIIRMSPSNVELGVLMQTNLKHKVWQHEKEWRFLAEKENMESPSSEVMRNEGGESRKFPYSFSAINSIQLGIRFFDVEEVIPENKYTLRISLKLKDVLKRKFLSFLAENEINTGISISQELNKIDFRYGRLMRIDKLTFVFTVFEDLNNLPLTLHEAIIKLLQHEDRAMNAKEIADKLNQNGWYQKSDGSLVKTNQIHARKNKYPDLFSVDNTAKPQLIDLV</sequence>
<protein>
    <recommendedName>
        <fullName evidence="3">DUF2971 domain-containing protein</fullName>
    </recommendedName>
</protein>